<dbReference type="Pfam" id="PF04857">
    <property type="entry name" value="CAF1"/>
    <property type="match status" value="1"/>
</dbReference>
<dbReference type="PANTHER" id="PTHR15092:SF22">
    <property type="entry name" value="POLY(A)-SPECIFIC RIBONUCLEASE PNLDC1"/>
    <property type="match status" value="1"/>
</dbReference>
<dbReference type="Gene3D" id="3.30.420.10">
    <property type="entry name" value="Ribonuclease H-like superfamily/Ribonuclease H"/>
    <property type="match status" value="2"/>
</dbReference>
<dbReference type="Proteomes" id="UP000799776">
    <property type="component" value="Unassembled WGS sequence"/>
</dbReference>
<organism evidence="3 4">
    <name type="scientific">Saccharata proteae CBS 121410</name>
    <dbReference type="NCBI Taxonomy" id="1314787"/>
    <lineage>
        <taxon>Eukaryota</taxon>
        <taxon>Fungi</taxon>
        <taxon>Dikarya</taxon>
        <taxon>Ascomycota</taxon>
        <taxon>Pezizomycotina</taxon>
        <taxon>Dothideomycetes</taxon>
        <taxon>Dothideomycetes incertae sedis</taxon>
        <taxon>Botryosphaeriales</taxon>
        <taxon>Saccharataceae</taxon>
        <taxon>Saccharata</taxon>
    </lineage>
</organism>
<feature type="region of interest" description="Disordered" evidence="2">
    <location>
        <begin position="445"/>
        <end position="514"/>
    </location>
</feature>
<dbReference type="GO" id="GO:0003723">
    <property type="term" value="F:RNA binding"/>
    <property type="evidence" value="ECO:0007669"/>
    <property type="project" value="TreeGrafter"/>
</dbReference>
<sequence length="572" mass="64904">ITSSHCRRLPANMEVDRISFAGRLLDILEAMSESHFISFDLELSGVPSKQASSKAKMTMEERYQDIKAAAEKYQILQIGLTCVHQDFENDTYILRPYNFNLNPLLEERLDIERIFSFQSGAAEFLIANGFRMDLPMTMGVPYLSREEAKRAKKLAYTRFERSNIEDVQLKADEVESLEFVRKVRVAITKWKADGKPHPSFLNIVSTDPEGPQPAIPRLGRFEKRLVHQLVRAEYPELITISKPEMIIIKAYDAIREQSILESKKKAVKRQIERQTGFRWIVEALCGGHLDLDVQAFARDVRTGQPKFVDMNDLRSRFGRAELDLRRRRRVLVGHNLFTDLIYFYRTFIGDLPATLSEFRTEIHKLFPIVVDTKYMATHNCGDINPASSLQQIDEQLRRQPTPLIVTHEAHQKYASMDTFHEAGFDSYLTALIMIRLSAKLDAAGSAASNKSPGMSDDEAYETASDGLSHANQKKSSNQLAPGTTAATAETVKGDSETWGAPSESSLKPFGDGGVQEQPAPSFMLNGCTYYLTPQMQREPMTAMPPFGTDFWRVYDNKLRVFGTVESMWQLDE</sequence>
<dbReference type="EMBL" id="ML978732">
    <property type="protein sequence ID" value="KAF2085243.1"/>
    <property type="molecule type" value="Genomic_DNA"/>
</dbReference>
<evidence type="ECO:0000256" key="2">
    <source>
        <dbReference type="SAM" id="MobiDB-lite"/>
    </source>
</evidence>
<dbReference type="GO" id="GO:0005634">
    <property type="term" value="C:nucleus"/>
    <property type="evidence" value="ECO:0007669"/>
    <property type="project" value="TreeGrafter"/>
</dbReference>
<dbReference type="PANTHER" id="PTHR15092">
    <property type="entry name" value="POLY A -SPECIFIC RIBONUCLEASE/TARGET OF EGR1, MEMBER 1"/>
    <property type="match status" value="1"/>
</dbReference>
<name>A0A9P4LXR2_9PEZI</name>
<dbReference type="SUPFAM" id="SSF53098">
    <property type="entry name" value="Ribonuclease H-like"/>
    <property type="match status" value="1"/>
</dbReference>
<dbReference type="GO" id="GO:0000175">
    <property type="term" value="F:3'-5'-RNA exonuclease activity"/>
    <property type="evidence" value="ECO:0007669"/>
    <property type="project" value="TreeGrafter"/>
</dbReference>
<evidence type="ECO:0000313" key="4">
    <source>
        <dbReference type="Proteomes" id="UP000799776"/>
    </source>
</evidence>
<dbReference type="InterPro" id="IPR006941">
    <property type="entry name" value="RNase_CAF1"/>
</dbReference>
<dbReference type="GO" id="GO:1990432">
    <property type="term" value="P:siRNA 3'-end processing"/>
    <property type="evidence" value="ECO:0007669"/>
    <property type="project" value="TreeGrafter"/>
</dbReference>
<keyword evidence="4" id="KW-1185">Reference proteome</keyword>
<gene>
    <name evidence="3" type="ORF">K490DRAFT_47014</name>
</gene>
<dbReference type="GO" id="GO:0000289">
    <property type="term" value="P:nuclear-transcribed mRNA poly(A) tail shortening"/>
    <property type="evidence" value="ECO:0007669"/>
    <property type="project" value="TreeGrafter"/>
</dbReference>
<dbReference type="GO" id="GO:1990431">
    <property type="term" value="P:priRNA 3'-end processing"/>
    <property type="evidence" value="ECO:0007669"/>
    <property type="project" value="TreeGrafter"/>
</dbReference>
<evidence type="ECO:0000313" key="3">
    <source>
        <dbReference type="EMBL" id="KAF2085243.1"/>
    </source>
</evidence>
<dbReference type="AlphaFoldDB" id="A0A9P4LXR2"/>
<reference evidence="3" key="1">
    <citation type="journal article" date="2020" name="Stud. Mycol.">
        <title>101 Dothideomycetes genomes: a test case for predicting lifestyles and emergence of pathogens.</title>
        <authorList>
            <person name="Haridas S."/>
            <person name="Albert R."/>
            <person name="Binder M."/>
            <person name="Bloem J."/>
            <person name="Labutti K."/>
            <person name="Salamov A."/>
            <person name="Andreopoulos B."/>
            <person name="Baker S."/>
            <person name="Barry K."/>
            <person name="Bills G."/>
            <person name="Bluhm B."/>
            <person name="Cannon C."/>
            <person name="Castanera R."/>
            <person name="Culley D."/>
            <person name="Daum C."/>
            <person name="Ezra D."/>
            <person name="Gonzalez J."/>
            <person name="Henrissat B."/>
            <person name="Kuo A."/>
            <person name="Liang C."/>
            <person name="Lipzen A."/>
            <person name="Lutzoni F."/>
            <person name="Magnuson J."/>
            <person name="Mondo S."/>
            <person name="Nolan M."/>
            <person name="Ohm R."/>
            <person name="Pangilinan J."/>
            <person name="Park H.-J."/>
            <person name="Ramirez L."/>
            <person name="Alfaro M."/>
            <person name="Sun H."/>
            <person name="Tritt A."/>
            <person name="Yoshinaga Y."/>
            <person name="Zwiers L.-H."/>
            <person name="Turgeon B."/>
            <person name="Goodwin S."/>
            <person name="Spatafora J."/>
            <person name="Crous P."/>
            <person name="Grigoriev I."/>
        </authorList>
    </citation>
    <scope>NUCLEOTIDE SEQUENCE</scope>
    <source>
        <strain evidence="3">CBS 121410</strain>
    </source>
</reference>
<feature type="non-terminal residue" evidence="3">
    <location>
        <position position="1"/>
    </location>
</feature>
<dbReference type="InterPro" id="IPR012337">
    <property type="entry name" value="RNaseH-like_sf"/>
</dbReference>
<comment type="caution">
    <text evidence="3">The sequence shown here is derived from an EMBL/GenBank/DDBJ whole genome shotgun (WGS) entry which is preliminary data.</text>
</comment>
<dbReference type="InterPro" id="IPR051181">
    <property type="entry name" value="CAF1_poly(A)_ribonucleases"/>
</dbReference>
<comment type="similarity">
    <text evidence="1">Belongs to the CAF1 family.</text>
</comment>
<evidence type="ECO:0000256" key="1">
    <source>
        <dbReference type="ARBA" id="ARBA00008372"/>
    </source>
</evidence>
<proteinExistence type="inferred from homology"/>
<dbReference type="InterPro" id="IPR036397">
    <property type="entry name" value="RNaseH_sf"/>
</dbReference>
<accession>A0A9P4LXR2</accession>
<feature type="compositionally biased region" description="Polar residues" evidence="2">
    <location>
        <begin position="469"/>
        <end position="487"/>
    </location>
</feature>
<dbReference type="OrthoDB" id="1432093at2759"/>
<protein>
    <submittedName>
        <fullName evidence="3">CAF1-domain-containing protein</fullName>
    </submittedName>
</protein>